<dbReference type="Gene3D" id="1.20.120.1600">
    <property type="match status" value="1"/>
</dbReference>
<proteinExistence type="predicted"/>
<sequence>MVTRPDPTWERPLAVLFDLDGTLYDQRPLRRAMLKELACAPLTKGPRGAWKVARCLRAFRIRREDLRDLGDGSEPLRLLQYERPAAELGVPPGVVEKIVEEWMYRKPLRHLGHAGWPRLRATLQALKDAGLKLGVFSDYPPAEKLQALGIADLFDVAIGATDENVNAFKPHAKGFLAGARALGAAPGDVVYVGDRHDLDGAGAEAAGMRHVILETGVSHVGESGEASERTASPRCRTIQDFSEVPHGVGIS</sequence>
<dbReference type="CDD" id="cd01427">
    <property type="entry name" value="HAD_like"/>
    <property type="match status" value="1"/>
</dbReference>
<keyword evidence="3" id="KW-1185">Reference proteome</keyword>
<gene>
    <name evidence="2" type="primary">dehH2</name>
    <name evidence="2" type="ORF">Poly30_26720</name>
</gene>
<dbReference type="SFLD" id="SFLDG01129">
    <property type="entry name" value="C1.5:_HAD__Beta-PGM__Phosphata"/>
    <property type="match status" value="1"/>
</dbReference>
<dbReference type="SUPFAM" id="SSF56784">
    <property type="entry name" value="HAD-like"/>
    <property type="match status" value="1"/>
</dbReference>
<dbReference type="EMBL" id="CP036434">
    <property type="protein sequence ID" value="QDV07153.1"/>
    <property type="molecule type" value="Genomic_DNA"/>
</dbReference>
<dbReference type="Gene3D" id="3.40.50.1000">
    <property type="entry name" value="HAD superfamily/HAD-like"/>
    <property type="match status" value="1"/>
</dbReference>
<keyword evidence="1 2" id="KW-0378">Hydrolase</keyword>
<dbReference type="RefSeq" id="WP_145197963.1">
    <property type="nucleotide sequence ID" value="NZ_CP036434.1"/>
</dbReference>
<evidence type="ECO:0000313" key="2">
    <source>
        <dbReference type="EMBL" id="QDV07153.1"/>
    </source>
</evidence>
<protein>
    <submittedName>
        <fullName evidence="2">Haloacetate dehalogenase H-2</fullName>
        <ecNumber evidence="2">3.8.1.3</ecNumber>
    </submittedName>
</protein>
<dbReference type="GO" id="GO:0018785">
    <property type="term" value="F:haloacetate dehalogenase activity"/>
    <property type="evidence" value="ECO:0007669"/>
    <property type="project" value="UniProtKB-EC"/>
</dbReference>
<dbReference type="InterPro" id="IPR051540">
    <property type="entry name" value="S-2-haloacid_dehalogenase"/>
</dbReference>
<dbReference type="EC" id="3.8.1.3" evidence="2"/>
<reference evidence="2 3" key="1">
    <citation type="submission" date="2019-02" db="EMBL/GenBank/DDBJ databases">
        <title>Deep-cultivation of Planctomycetes and their phenomic and genomic characterization uncovers novel biology.</title>
        <authorList>
            <person name="Wiegand S."/>
            <person name="Jogler M."/>
            <person name="Boedeker C."/>
            <person name="Pinto D."/>
            <person name="Vollmers J."/>
            <person name="Rivas-Marin E."/>
            <person name="Kohn T."/>
            <person name="Peeters S.H."/>
            <person name="Heuer A."/>
            <person name="Rast P."/>
            <person name="Oberbeckmann S."/>
            <person name="Bunk B."/>
            <person name="Jeske O."/>
            <person name="Meyerdierks A."/>
            <person name="Storesund J.E."/>
            <person name="Kallscheuer N."/>
            <person name="Luecker S."/>
            <person name="Lage O.M."/>
            <person name="Pohl T."/>
            <person name="Merkel B.J."/>
            <person name="Hornburger P."/>
            <person name="Mueller R.-W."/>
            <person name="Bruemmer F."/>
            <person name="Labrenz M."/>
            <person name="Spormann A.M."/>
            <person name="Op den Camp H."/>
            <person name="Overmann J."/>
            <person name="Amann R."/>
            <person name="Jetten M.S.M."/>
            <person name="Mascher T."/>
            <person name="Medema M.H."/>
            <person name="Devos D.P."/>
            <person name="Kaster A.-K."/>
            <person name="Ovreas L."/>
            <person name="Rohde M."/>
            <person name="Galperin M.Y."/>
            <person name="Jogler C."/>
        </authorList>
    </citation>
    <scope>NUCLEOTIDE SEQUENCE [LARGE SCALE GENOMIC DNA]</scope>
    <source>
        <strain evidence="2 3">Poly30</strain>
    </source>
</reference>
<dbReference type="SFLD" id="SFLDS00003">
    <property type="entry name" value="Haloacid_Dehalogenase"/>
    <property type="match status" value="1"/>
</dbReference>
<dbReference type="Pfam" id="PF00702">
    <property type="entry name" value="Hydrolase"/>
    <property type="match status" value="1"/>
</dbReference>
<evidence type="ECO:0000313" key="3">
    <source>
        <dbReference type="Proteomes" id="UP000320390"/>
    </source>
</evidence>
<accession>A0A518ESU9</accession>
<dbReference type="Proteomes" id="UP000320390">
    <property type="component" value="Chromosome"/>
</dbReference>
<dbReference type="OrthoDB" id="9807630at2"/>
<dbReference type="InterPro" id="IPR023214">
    <property type="entry name" value="HAD_sf"/>
</dbReference>
<name>A0A518ESU9_9BACT</name>
<dbReference type="AlphaFoldDB" id="A0A518ESU9"/>
<dbReference type="PANTHER" id="PTHR43316">
    <property type="entry name" value="HYDROLASE, HALOACID DELAHOGENASE-RELATED"/>
    <property type="match status" value="1"/>
</dbReference>
<evidence type="ECO:0000256" key="1">
    <source>
        <dbReference type="ARBA" id="ARBA00022801"/>
    </source>
</evidence>
<dbReference type="InterPro" id="IPR036412">
    <property type="entry name" value="HAD-like_sf"/>
</dbReference>
<organism evidence="2 3">
    <name type="scientific">Saltatorellus ferox</name>
    <dbReference type="NCBI Taxonomy" id="2528018"/>
    <lineage>
        <taxon>Bacteria</taxon>
        <taxon>Pseudomonadati</taxon>
        <taxon>Planctomycetota</taxon>
        <taxon>Planctomycetia</taxon>
        <taxon>Planctomycetia incertae sedis</taxon>
        <taxon>Saltatorellus</taxon>
    </lineage>
</organism>